<evidence type="ECO:0000313" key="2">
    <source>
        <dbReference type="EMBL" id="SHG01796.1"/>
    </source>
</evidence>
<dbReference type="SUPFAM" id="SSF51182">
    <property type="entry name" value="RmlC-like cupins"/>
    <property type="match status" value="1"/>
</dbReference>
<dbReference type="CDD" id="cd02238">
    <property type="entry name" value="cupin_KdgF"/>
    <property type="match status" value="1"/>
</dbReference>
<accession>A0A1M5GDM3</accession>
<feature type="domain" description="Cupin type-2" evidence="1">
    <location>
        <begin position="32"/>
        <end position="98"/>
    </location>
</feature>
<keyword evidence="3" id="KW-1185">Reference proteome</keyword>
<evidence type="ECO:0000313" key="3">
    <source>
        <dbReference type="Proteomes" id="UP000184368"/>
    </source>
</evidence>
<dbReference type="Pfam" id="PF07883">
    <property type="entry name" value="Cupin_2"/>
    <property type="match status" value="1"/>
</dbReference>
<gene>
    <name evidence="2" type="ORF">SAMN05444008_11631</name>
</gene>
<dbReference type="PANTHER" id="PTHR40112:SF1">
    <property type="entry name" value="H2HPP ISOMERASE"/>
    <property type="match status" value="1"/>
</dbReference>
<dbReference type="InterPro" id="IPR014710">
    <property type="entry name" value="RmlC-like_jellyroll"/>
</dbReference>
<dbReference type="STRING" id="1302690.BUE76_11120"/>
<dbReference type="OrthoDB" id="9811153at2"/>
<dbReference type="Proteomes" id="UP000184368">
    <property type="component" value="Unassembled WGS sequence"/>
</dbReference>
<reference evidence="2 3" key="1">
    <citation type="submission" date="2016-11" db="EMBL/GenBank/DDBJ databases">
        <authorList>
            <person name="Jaros S."/>
            <person name="Januszkiewicz K."/>
            <person name="Wedrychowicz H."/>
        </authorList>
    </citation>
    <scope>NUCLEOTIDE SEQUENCE [LARGE SCALE GENOMIC DNA]</scope>
    <source>
        <strain evidence="2 3">DSM 26897</strain>
    </source>
</reference>
<dbReference type="InterPro" id="IPR011051">
    <property type="entry name" value="RmlC_Cupin_sf"/>
</dbReference>
<evidence type="ECO:0000259" key="1">
    <source>
        <dbReference type="Pfam" id="PF07883"/>
    </source>
</evidence>
<proteinExistence type="predicted"/>
<dbReference type="Gene3D" id="2.60.120.10">
    <property type="entry name" value="Jelly Rolls"/>
    <property type="match status" value="1"/>
</dbReference>
<dbReference type="InterPro" id="IPR013096">
    <property type="entry name" value="Cupin_2"/>
</dbReference>
<dbReference type="RefSeq" id="WP_073046245.1">
    <property type="nucleotide sequence ID" value="NZ_FQUO01000016.1"/>
</dbReference>
<dbReference type="EMBL" id="FQUO01000016">
    <property type="protein sequence ID" value="SHG01796.1"/>
    <property type="molecule type" value="Genomic_DNA"/>
</dbReference>
<dbReference type="InterPro" id="IPR052535">
    <property type="entry name" value="Bacilysin_H2HPP_isomerase"/>
</dbReference>
<organism evidence="2 3">
    <name type="scientific">Cnuella takakiae</name>
    <dbReference type="NCBI Taxonomy" id="1302690"/>
    <lineage>
        <taxon>Bacteria</taxon>
        <taxon>Pseudomonadati</taxon>
        <taxon>Bacteroidota</taxon>
        <taxon>Chitinophagia</taxon>
        <taxon>Chitinophagales</taxon>
        <taxon>Chitinophagaceae</taxon>
        <taxon>Cnuella</taxon>
    </lineage>
</organism>
<sequence>MSFTQVPELPFKEFQPGAKARFIHTGTMTFAYWEMKAGLDFAMHQHPHEQVAHVLEGKFELTVGNETRILEPGVVAVIPGGVVHGGRSITDCLLLDVFTPEREDYKI</sequence>
<dbReference type="AlphaFoldDB" id="A0A1M5GDM3"/>
<protein>
    <submittedName>
        <fullName evidence="2">Cupin domain-containing protein</fullName>
    </submittedName>
</protein>
<dbReference type="PANTHER" id="PTHR40112">
    <property type="entry name" value="H2HPP ISOMERASE"/>
    <property type="match status" value="1"/>
</dbReference>
<name>A0A1M5GDM3_9BACT</name>